<evidence type="ECO:0000256" key="1">
    <source>
        <dbReference type="ARBA" id="ARBA00022676"/>
    </source>
</evidence>
<dbReference type="InterPro" id="IPR002201">
    <property type="entry name" value="Glyco_trans_9"/>
</dbReference>
<keyword evidence="5" id="KW-1185">Reference proteome</keyword>
<name>A0A1M7LN30_9ACTN</name>
<sequence length="409" mass="41676">MTGRQERGGAQRRPGSSASGPAGGESGARGRGALRDAGGGAQRRRGASASGPAGSEAGAYGRGALRDAGGGAARWRSPAGEETVAGRPRVLVLRALGLGDLLAGVPALRALRRHFTGHDIVLAAPEGLRAAVAATETVTDLLPTTAPGRAVPSLAHWTGRPPEVAVDLHGNGPESHRALAELQPERLLSFAGAAASAGPGPVWRADEHERLRWCRFLAAYGIAADPGDLRLGPPQVRSPRPGAVVVHPGANAPARRWPARRYAEVIRTLLAEGHRVVVSGGPGDGEQVGEVVRLAGLGAREVVYGLPFADFSALVAHAVVFLSADTGPAHLAVAHGTPSVTLFGPVAPSLWGPPPDPRHTVLWEAGPPGEPNGGSVDPCLLAIRPDEVARAVLALAGSAPVTSEACRAG</sequence>
<dbReference type="STRING" id="310782.SAMN05216499_114109"/>
<dbReference type="PANTHER" id="PTHR30160:SF1">
    <property type="entry name" value="LIPOPOLYSACCHARIDE 1,2-N-ACETYLGLUCOSAMINETRANSFERASE-RELATED"/>
    <property type="match status" value="1"/>
</dbReference>
<evidence type="ECO:0000313" key="5">
    <source>
        <dbReference type="Proteomes" id="UP000184111"/>
    </source>
</evidence>
<dbReference type="EMBL" id="FRBI01000014">
    <property type="protein sequence ID" value="SHM79561.1"/>
    <property type="molecule type" value="Genomic_DNA"/>
</dbReference>
<proteinExistence type="predicted"/>
<dbReference type="InterPro" id="IPR051199">
    <property type="entry name" value="LPS_LOS_Heptosyltrfase"/>
</dbReference>
<keyword evidence="2 4" id="KW-0808">Transferase</keyword>
<dbReference type="Proteomes" id="UP000184111">
    <property type="component" value="Unassembled WGS sequence"/>
</dbReference>
<keyword evidence="1" id="KW-0328">Glycosyltransferase</keyword>
<dbReference type="Gene3D" id="3.40.50.2000">
    <property type="entry name" value="Glycogen Phosphorylase B"/>
    <property type="match status" value="2"/>
</dbReference>
<evidence type="ECO:0000256" key="3">
    <source>
        <dbReference type="SAM" id="MobiDB-lite"/>
    </source>
</evidence>
<accession>A0A1M7LN30</accession>
<feature type="compositionally biased region" description="Gly residues" evidence="3">
    <location>
        <begin position="21"/>
        <end position="30"/>
    </location>
</feature>
<dbReference type="GO" id="GO:0008713">
    <property type="term" value="F:ADP-heptose-lipopolysaccharide heptosyltransferase activity"/>
    <property type="evidence" value="ECO:0007669"/>
    <property type="project" value="TreeGrafter"/>
</dbReference>
<dbReference type="CDD" id="cd03789">
    <property type="entry name" value="GT9_LPS_heptosyltransferase"/>
    <property type="match status" value="1"/>
</dbReference>
<evidence type="ECO:0000256" key="2">
    <source>
        <dbReference type="ARBA" id="ARBA00022679"/>
    </source>
</evidence>
<gene>
    <name evidence="4" type="ORF">SAMN05216499_114109</name>
</gene>
<protein>
    <submittedName>
        <fullName evidence="4">ADP-heptose:LPS heptosyltransferase</fullName>
    </submittedName>
</protein>
<organism evidence="4 5">
    <name type="scientific">Actinacidiphila paucisporea</name>
    <dbReference type="NCBI Taxonomy" id="310782"/>
    <lineage>
        <taxon>Bacteria</taxon>
        <taxon>Bacillati</taxon>
        <taxon>Actinomycetota</taxon>
        <taxon>Actinomycetes</taxon>
        <taxon>Kitasatosporales</taxon>
        <taxon>Streptomycetaceae</taxon>
        <taxon>Actinacidiphila</taxon>
    </lineage>
</organism>
<feature type="compositionally biased region" description="Low complexity" evidence="3">
    <location>
        <begin position="47"/>
        <end position="67"/>
    </location>
</feature>
<evidence type="ECO:0000313" key="4">
    <source>
        <dbReference type="EMBL" id="SHM79561.1"/>
    </source>
</evidence>
<dbReference type="AlphaFoldDB" id="A0A1M7LN30"/>
<dbReference type="GO" id="GO:0005829">
    <property type="term" value="C:cytosol"/>
    <property type="evidence" value="ECO:0007669"/>
    <property type="project" value="TreeGrafter"/>
</dbReference>
<dbReference type="SUPFAM" id="SSF53756">
    <property type="entry name" value="UDP-Glycosyltransferase/glycogen phosphorylase"/>
    <property type="match status" value="1"/>
</dbReference>
<dbReference type="PANTHER" id="PTHR30160">
    <property type="entry name" value="TETRAACYLDISACCHARIDE 4'-KINASE-RELATED"/>
    <property type="match status" value="1"/>
</dbReference>
<reference evidence="4 5" key="1">
    <citation type="submission" date="2016-11" db="EMBL/GenBank/DDBJ databases">
        <authorList>
            <person name="Jaros S."/>
            <person name="Januszkiewicz K."/>
            <person name="Wedrychowicz H."/>
        </authorList>
    </citation>
    <scope>NUCLEOTIDE SEQUENCE [LARGE SCALE GENOMIC DNA]</scope>
    <source>
        <strain evidence="4 5">CGMCC 4.2025</strain>
    </source>
</reference>
<dbReference type="Pfam" id="PF01075">
    <property type="entry name" value="Glyco_transf_9"/>
    <property type="match status" value="1"/>
</dbReference>
<dbReference type="GO" id="GO:0009244">
    <property type="term" value="P:lipopolysaccharide core region biosynthetic process"/>
    <property type="evidence" value="ECO:0007669"/>
    <property type="project" value="TreeGrafter"/>
</dbReference>
<dbReference type="RefSeq" id="WP_407640041.1">
    <property type="nucleotide sequence ID" value="NZ_FRBI01000014.1"/>
</dbReference>
<feature type="region of interest" description="Disordered" evidence="3">
    <location>
        <begin position="1"/>
        <end position="83"/>
    </location>
</feature>